<dbReference type="Pfam" id="PF07195">
    <property type="entry name" value="FliD_C"/>
    <property type="match status" value="1"/>
</dbReference>
<comment type="subcellular location">
    <subcellularLocation>
        <location evidence="5">Secreted</location>
    </subcellularLocation>
    <subcellularLocation>
        <location evidence="5">Bacterial flagellum</location>
    </subcellularLocation>
</comment>
<gene>
    <name evidence="8" type="ORF">BAU08_11755</name>
</gene>
<dbReference type="AlphaFoldDB" id="A0A193FX27"/>
<evidence type="ECO:0000259" key="7">
    <source>
        <dbReference type="Pfam" id="PF07195"/>
    </source>
</evidence>
<dbReference type="PANTHER" id="PTHR30288:SF0">
    <property type="entry name" value="FLAGELLAR HOOK-ASSOCIATED PROTEIN 2"/>
    <property type="match status" value="1"/>
</dbReference>
<dbReference type="STRING" id="463025.BAU08_11755"/>
<dbReference type="GO" id="GO:0009424">
    <property type="term" value="C:bacterial-type flagellum hook"/>
    <property type="evidence" value="ECO:0007669"/>
    <property type="project" value="UniProtKB-UniRule"/>
</dbReference>
<dbReference type="GO" id="GO:0005576">
    <property type="term" value="C:extracellular region"/>
    <property type="evidence" value="ECO:0007669"/>
    <property type="project" value="UniProtKB-SubCell"/>
</dbReference>
<dbReference type="PANTHER" id="PTHR30288">
    <property type="entry name" value="FLAGELLAR CAP/ASSEMBLY PROTEIN FLID"/>
    <property type="match status" value="1"/>
</dbReference>
<evidence type="ECO:0000256" key="4">
    <source>
        <dbReference type="ARBA" id="ARBA00023143"/>
    </source>
</evidence>
<dbReference type="GO" id="GO:0009421">
    <property type="term" value="C:bacterial-type flagellum filament cap"/>
    <property type="evidence" value="ECO:0007669"/>
    <property type="project" value="InterPro"/>
</dbReference>
<evidence type="ECO:0000256" key="2">
    <source>
        <dbReference type="ARBA" id="ARBA00011255"/>
    </source>
</evidence>
<evidence type="ECO:0000313" key="9">
    <source>
        <dbReference type="Proteomes" id="UP000092213"/>
    </source>
</evidence>
<dbReference type="Pfam" id="PF02465">
    <property type="entry name" value="FliD_N"/>
    <property type="match status" value="1"/>
</dbReference>
<reference evidence="8 9" key="1">
    <citation type="submission" date="2016-06" db="EMBL/GenBank/DDBJ databases">
        <title>Complete genome sequences of Bordetella bronchialis and Bordetella flabilis.</title>
        <authorList>
            <person name="LiPuma J.J."/>
            <person name="Spilker T."/>
        </authorList>
    </citation>
    <scope>NUCLEOTIDE SEQUENCE [LARGE SCALE GENOMIC DNA]</scope>
    <source>
        <strain evidence="8 9">AU17976</strain>
    </source>
</reference>
<feature type="domain" description="Flagellar hook-associated protein 2 C-terminal" evidence="7">
    <location>
        <begin position="227"/>
        <end position="453"/>
    </location>
</feature>
<name>A0A193FX27_9BORD</name>
<dbReference type="GO" id="GO:0007155">
    <property type="term" value="P:cell adhesion"/>
    <property type="evidence" value="ECO:0007669"/>
    <property type="project" value="InterPro"/>
</dbReference>
<sequence>MATSALPPITSLGSGSNLDLQGILESLQDNERQALVPIKNQQTLITTQLSAYGTLQQGIETLQTAANALSDPKTYSVTTASIVGGSDAFTVKTSAGATPATYKVSVEQLATASQLKSGAIADRTAKLGTGGTITVTLADGTSETIDISKDTSLNGIAKAINADDKSGVTATILTDGSGKSYLQLTSKDTGTQAAVAKITSTNTTIQNALGYDASATPTGGMTQTQAATDAKVIINDVEIISGSNTLDSNIDNVTITLNDVTTSPVTVKVASDTSGVVSATQNFVSAYNALQKMVAQMTKYDPTSDQSSVLTGDSTTRSISSTVASALRVLGSATDTLKTIQDLGITTDPTDGTLDLNLDTIDSTHLHSLNDSLSSNPKDVADILTALGKSVSTAVGGILGSNGTLAARTAGLTETQKNLQDQYDNMNDRIDADIANIRAQFVQLDAFVAQMNSTSSYLTQQFAALSNSNK</sequence>
<evidence type="ECO:0000256" key="3">
    <source>
        <dbReference type="ARBA" id="ARBA00023054"/>
    </source>
</evidence>
<dbReference type="InterPro" id="IPR003481">
    <property type="entry name" value="FliD_N"/>
</dbReference>
<evidence type="ECO:0000256" key="5">
    <source>
        <dbReference type="RuleBase" id="RU362066"/>
    </source>
</evidence>
<organism evidence="8 9">
    <name type="scientific">Bordetella bronchialis</name>
    <dbReference type="NCBI Taxonomy" id="463025"/>
    <lineage>
        <taxon>Bacteria</taxon>
        <taxon>Pseudomonadati</taxon>
        <taxon>Pseudomonadota</taxon>
        <taxon>Betaproteobacteria</taxon>
        <taxon>Burkholderiales</taxon>
        <taxon>Alcaligenaceae</taxon>
        <taxon>Bordetella</taxon>
    </lineage>
</organism>
<dbReference type="EMBL" id="CP016171">
    <property type="protein sequence ID" value="ANN71913.1"/>
    <property type="molecule type" value="Genomic_DNA"/>
</dbReference>
<comment type="function">
    <text evidence="5">Required for morphogenesis and for the elongation of the flagellar filament by facilitating polymerization of the flagellin monomers at the tip of growing filament. Forms a capping structure, which prevents flagellin subunits (transported through the central channel of the flagellum) from leaking out without polymerization at the distal end.</text>
</comment>
<keyword evidence="4 5" id="KW-0975">Bacterial flagellum</keyword>
<accession>A0A193FX27</accession>
<evidence type="ECO:0000313" key="8">
    <source>
        <dbReference type="EMBL" id="ANN71913.1"/>
    </source>
</evidence>
<evidence type="ECO:0000259" key="6">
    <source>
        <dbReference type="Pfam" id="PF02465"/>
    </source>
</evidence>
<dbReference type="RefSeq" id="WP_066669440.1">
    <property type="nucleotide sequence ID" value="NZ_CP016171.1"/>
</dbReference>
<comment type="subunit">
    <text evidence="2 5">Homopentamer.</text>
</comment>
<comment type="similarity">
    <text evidence="1 5">Belongs to the FliD family.</text>
</comment>
<dbReference type="InterPro" id="IPR010809">
    <property type="entry name" value="FliD_C"/>
</dbReference>
<dbReference type="InterPro" id="IPR040026">
    <property type="entry name" value="FliD"/>
</dbReference>
<protein>
    <recommendedName>
        <fullName evidence="5">Flagellar hook-associated protein 2</fullName>
        <shortName evidence="5">HAP2</shortName>
    </recommendedName>
    <alternativeName>
        <fullName evidence="5">Flagellar cap protein</fullName>
    </alternativeName>
</protein>
<dbReference type="Proteomes" id="UP000092213">
    <property type="component" value="Chromosome"/>
</dbReference>
<feature type="domain" description="Flagellar hook-associated protein 2 N-terminal" evidence="6">
    <location>
        <begin position="16"/>
        <end position="112"/>
    </location>
</feature>
<keyword evidence="5" id="KW-0964">Secreted</keyword>
<dbReference type="GO" id="GO:0071973">
    <property type="term" value="P:bacterial-type flagellum-dependent cell motility"/>
    <property type="evidence" value="ECO:0007669"/>
    <property type="project" value="TreeGrafter"/>
</dbReference>
<proteinExistence type="inferred from homology"/>
<keyword evidence="3" id="KW-0175">Coiled coil</keyword>
<evidence type="ECO:0000256" key="1">
    <source>
        <dbReference type="ARBA" id="ARBA00009764"/>
    </source>
</evidence>